<dbReference type="GO" id="GO:0005524">
    <property type="term" value="F:ATP binding"/>
    <property type="evidence" value="ECO:0007669"/>
    <property type="project" value="InterPro"/>
</dbReference>
<gene>
    <name evidence="4" type="ORF">DES52_10631</name>
</gene>
<sequence>MGKKNKHRAHHSNRPHVSSPASPPASPPTPVGTPTFGVSSAFQQSLQQISALHVQAHDSSSVAERAEALPPTTPPPTDVQQALRKAQEAAELYHAKARTADRKAEEADKRSAAAAKSGEELKQERASLDALRAHVRQGERTLDERERAIDERDVGLLERDERLMQREAEAETGFLKRREAILAPLREEVARLTKEARDAQTELLKQHQAHQQELRSVREGHAAKLHEQEREHEERLTAARATVRKELEELEEKKRRLERLQQRLHEEQQDLAEEREYVNERARQRVAGDLERLEGEIHSLHDRLNAARRERERLERQLDERNTALEQFGDRSPEELLQELRALKRERDKLRDQVSQRPSADATARLRALEAERDAWDATRVQQLQEINELKQRLHRAGIAVTELESLRDRKDALDTQVTLLQTALRELKADVDKHITSTDGKSVFPACTSMDENLALHAEPDLDVDAPDLAAFVREVQTRIAADRDMPRQYGLRTLRSFLGGLAMSKLHLLQGISGTGKTSLPLAFARAIGGERAVTEVQSGWRDKADLIGHFNAFERRFYESEFLQALYRAHLPRYRDVPFIIVLDEMNLSHPEQYFASILSALENPERKQLPLMEASVEPAPAHLRDARILDLPDNVWFVGTANHDETTKDFADKTYDRAHVMELPRHFEDVPARTLPPRLPLAYSALSASFEAAVERHGAAADVAYNYLQSTLGTLLHERFDLNWGNRLQTQMARYVPVVIAAGGSLGEATDHVLATKVLRKIHNKFDVRPEDLIDLQRTLDATWSKLDARTSPEQSRATVARALQRLGVLPTVPA</sequence>
<dbReference type="EMBL" id="QJSX01000006">
    <property type="protein sequence ID" value="PYE54069.1"/>
    <property type="molecule type" value="Genomic_DNA"/>
</dbReference>
<keyword evidence="1" id="KW-0175">Coiled coil</keyword>
<feature type="compositionally biased region" description="Basic residues" evidence="2">
    <location>
        <begin position="1"/>
        <end position="14"/>
    </location>
</feature>
<feature type="coiled-coil region" evidence="1">
    <location>
        <begin position="387"/>
        <end position="431"/>
    </location>
</feature>
<dbReference type="Gene3D" id="3.40.50.300">
    <property type="entry name" value="P-loop containing nucleotide triphosphate hydrolases"/>
    <property type="match status" value="1"/>
</dbReference>
<dbReference type="InterPro" id="IPR011704">
    <property type="entry name" value="ATPase_dyneun-rel_AAA"/>
</dbReference>
<feature type="domain" description="ATPase dynein-related AAA" evidence="3">
    <location>
        <begin position="510"/>
        <end position="661"/>
    </location>
</feature>
<accession>A0A318SN34</accession>
<keyword evidence="5" id="KW-1185">Reference proteome</keyword>
<feature type="region of interest" description="Disordered" evidence="2">
    <location>
        <begin position="1"/>
        <end position="39"/>
    </location>
</feature>
<evidence type="ECO:0000256" key="2">
    <source>
        <dbReference type="SAM" id="MobiDB-lite"/>
    </source>
</evidence>
<dbReference type="InterPro" id="IPR027417">
    <property type="entry name" value="P-loop_NTPase"/>
</dbReference>
<evidence type="ECO:0000313" key="4">
    <source>
        <dbReference type="EMBL" id="PYE54069.1"/>
    </source>
</evidence>
<dbReference type="SUPFAM" id="SSF52540">
    <property type="entry name" value="P-loop containing nucleoside triphosphate hydrolases"/>
    <property type="match status" value="1"/>
</dbReference>
<dbReference type="OrthoDB" id="9781481at2"/>
<feature type="compositionally biased region" description="Pro residues" evidence="2">
    <location>
        <begin position="21"/>
        <end position="31"/>
    </location>
</feature>
<evidence type="ECO:0000259" key="3">
    <source>
        <dbReference type="Pfam" id="PF07728"/>
    </source>
</evidence>
<dbReference type="Proteomes" id="UP000248326">
    <property type="component" value="Unassembled WGS sequence"/>
</dbReference>
<dbReference type="GO" id="GO:0016887">
    <property type="term" value="F:ATP hydrolysis activity"/>
    <property type="evidence" value="ECO:0007669"/>
    <property type="project" value="InterPro"/>
</dbReference>
<dbReference type="PANTHER" id="PTHR23159:SF60">
    <property type="entry name" value="SPINDLE ASSEMBLY ABNORMAL PROTEIN 4"/>
    <property type="match status" value="1"/>
</dbReference>
<feature type="region of interest" description="Disordered" evidence="2">
    <location>
        <begin position="52"/>
        <end position="125"/>
    </location>
</feature>
<protein>
    <submittedName>
        <fullName evidence="4">Dynein-related subfamily AAA family protein</fullName>
    </submittedName>
</protein>
<proteinExistence type="predicted"/>
<dbReference type="RefSeq" id="WP_110886466.1">
    <property type="nucleotide sequence ID" value="NZ_QJSX01000006.1"/>
</dbReference>
<dbReference type="AlphaFoldDB" id="A0A318SN34"/>
<name>A0A318SN34_9DEIO</name>
<comment type="caution">
    <text evidence="4">The sequence shown here is derived from an EMBL/GenBank/DDBJ whole genome shotgun (WGS) entry which is preliminary data.</text>
</comment>
<feature type="compositionally biased region" description="Basic and acidic residues" evidence="2">
    <location>
        <begin position="85"/>
        <end position="125"/>
    </location>
</feature>
<dbReference type="Pfam" id="PF07728">
    <property type="entry name" value="AAA_5"/>
    <property type="match status" value="1"/>
</dbReference>
<dbReference type="PANTHER" id="PTHR23159">
    <property type="entry name" value="CENTROSOMAL PROTEIN 2"/>
    <property type="match status" value="1"/>
</dbReference>
<evidence type="ECO:0000256" key="1">
    <source>
        <dbReference type="SAM" id="Coils"/>
    </source>
</evidence>
<feature type="coiled-coil region" evidence="1">
    <location>
        <begin position="182"/>
        <end position="353"/>
    </location>
</feature>
<evidence type="ECO:0000313" key="5">
    <source>
        <dbReference type="Proteomes" id="UP000248326"/>
    </source>
</evidence>
<organism evidence="4 5">
    <name type="scientific">Deinococcus yavapaiensis KR-236</name>
    <dbReference type="NCBI Taxonomy" id="694435"/>
    <lineage>
        <taxon>Bacteria</taxon>
        <taxon>Thermotogati</taxon>
        <taxon>Deinococcota</taxon>
        <taxon>Deinococci</taxon>
        <taxon>Deinococcales</taxon>
        <taxon>Deinococcaceae</taxon>
        <taxon>Deinococcus</taxon>
    </lineage>
</organism>
<reference evidence="4 5" key="1">
    <citation type="submission" date="2018-06" db="EMBL/GenBank/DDBJ databases">
        <title>Genomic Encyclopedia of Type Strains, Phase IV (KMG-IV): sequencing the most valuable type-strain genomes for metagenomic binning, comparative biology and taxonomic classification.</title>
        <authorList>
            <person name="Goeker M."/>
        </authorList>
    </citation>
    <scope>NUCLEOTIDE SEQUENCE [LARGE SCALE GENOMIC DNA]</scope>
    <source>
        <strain evidence="4 5">DSM 18048</strain>
    </source>
</reference>